<evidence type="ECO:0000256" key="4">
    <source>
        <dbReference type="ARBA" id="ARBA00023136"/>
    </source>
</evidence>
<feature type="domain" description="ABC transmembrane type-1" evidence="6">
    <location>
        <begin position="31"/>
        <end position="119"/>
    </location>
</feature>
<evidence type="ECO:0000313" key="7">
    <source>
        <dbReference type="EMBL" id="BAQ69746.1"/>
    </source>
</evidence>
<dbReference type="Proteomes" id="UP000064912">
    <property type="component" value="Chromosome"/>
</dbReference>
<evidence type="ECO:0000256" key="3">
    <source>
        <dbReference type="ARBA" id="ARBA00022989"/>
    </source>
</evidence>
<sequence>MARGEEIAAENRLGAQIRDTLGLFRASGFGRRAALLVAALVAVIGLTAYMQIRLNAWNEPFYDALTRKDMAAFVTQLGVFATLAGILLVLNVSQLWLDQTMKLTLRRGLFRALVRDWMSPGRALRLSRAARSARIPTSACRPISTSWPI</sequence>
<dbReference type="KEGG" id="rsu:NHU_02598"/>
<name>A0A0D6B3Y2_RHOSU</name>
<dbReference type="GO" id="GO:0140359">
    <property type="term" value="F:ABC-type transporter activity"/>
    <property type="evidence" value="ECO:0007669"/>
    <property type="project" value="InterPro"/>
</dbReference>
<proteinExistence type="predicted"/>
<dbReference type="InterPro" id="IPR011527">
    <property type="entry name" value="ABC1_TM_dom"/>
</dbReference>
<evidence type="ECO:0000256" key="5">
    <source>
        <dbReference type="SAM" id="Phobius"/>
    </source>
</evidence>
<feature type="transmembrane region" description="Helical" evidence="5">
    <location>
        <begin position="33"/>
        <end position="52"/>
    </location>
</feature>
<protein>
    <submittedName>
        <fullName evidence="7">ABC transporter ATP-binding protein/permease</fullName>
    </submittedName>
</protein>
<keyword evidence="2 5" id="KW-0812">Transmembrane</keyword>
<dbReference type="GO" id="GO:0016020">
    <property type="term" value="C:membrane"/>
    <property type="evidence" value="ECO:0007669"/>
    <property type="project" value="UniProtKB-SubCell"/>
</dbReference>
<accession>A0A0D6B3Y2</accession>
<feature type="transmembrane region" description="Helical" evidence="5">
    <location>
        <begin position="72"/>
        <end position="97"/>
    </location>
</feature>
<evidence type="ECO:0000256" key="1">
    <source>
        <dbReference type="ARBA" id="ARBA00004141"/>
    </source>
</evidence>
<evidence type="ECO:0000259" key="6">
    <source>
        <dbReference type="Pfam" id="PF06472"/>
    </source>
</evidence>
<keyword evidence="7" id="KW-0547">Nucleotide-binding</keyword>
<reference evidence="7 8" key="1">
    <citation type="submission" date="2015-02" db="EMBL/GenBank/DDBJ databases">
        <title>Genome sequene of Rhodovulum sulfidophilum DSM 2351.</title>
        <authorList>
            <person name="Nagao N."/>
        </authorList>
    </citation>
    <scope>NUCLEOTIDE SEQUENCE [LARGE SCALE GENOMIC DNA]</scope>
    <source>
        <strain evidence="7 8">DSM 2351</strain>
    </source>
</reference>
<dbReference type="PATRIC" id="fig|35806.4.peg.2675"/>
<evidence type="ECO:0000313" key="8">
    <source>
        <dbReference type="Proteomes" id="UP000064912"/>
    </source>
</evidence>
<evidence type="ECO:0000256" key="2">
    <source>
        <dbReference type="ARBA" id="ARBA00022692"/>
    </source>
</evidence>
<dbReference type="GO" id="GO:0005524">
    <property type="term" value="F:ATP binding"/>
    <property type="evidence" value="ECO:0007669"/>
    <property type="project" value="UniProtKB-KW"/>
</dbReference>
<gene>
    <name evidence="7" type="ORF">NHU_02598</name>
</gene>
<dbReference type="EMBL" id="AP014800">
    <property type="protein sequence ID" value="BAQ69746.1"/>
    <property type="molecule type" value="Genomic_DNA"/>
</dbReference>
<keyword evidence="7" id="KW-0067">ATP-binding</keyword>
<dbReference type="AlphaFoldDB" id="A0A0D6B3Y2"/>
<comment type="subcellular location">
    <subcellularLocation>
        <location evidence="1">Membrane</location>
        <topology evidence="1">Multi-pass membrane protein</topology>
    </subcellularLocation>
</comment>
<dbReference type="Pfam" id="PF06472">
    <property type="entry name" value="ABC_membrane_2"/>
    <property type="match status" value="1"/>
</dbReference>
<organism evidence="7 8">
    <name type="scientific">Rhodovulum sulfidophilum</name>
    <name type="common">Rhodobacter sulfidophilus</name>
    <dbReference type="NCBI Taxonomy" id="35806"/>
    <lineage>
        <taxon>Bacteria</taxon>
        <taxon>Pseudomonadati</taxon>
        <taxon>Pseudomonadota</taxon>
        <taxon>Alphaproteobacteria</taxon>
        <taxon>Rhodobacterales</taxon>
        <taxon>Paracoccaceae</taxon>
        <taxon>Rhodovulum</taxon>
    </lineage>
</organism>
<keyword evidence="3 5" id="KW-1133">Transmembrane helix</keyword>
<keyword evidence="4 5" id="KW-0472">Membrane</keyword>